<feature type="domain" description="RRM" evidence="2">
    <location>
        <begin position="32"/>
        <end position="104"/>
    </location>
</feature>
<dbReference type="InterPro" id="IPR000504">
    <property type="entry name" value="RRM_dom"/>
</dbReference>
<accession>A0AB32WTB2</accession>
<sequence>MSGARRESFWWVDDRGYRDHLGNLERWRRSLFTVFVDNISHRLSWREVKASFDEFGVVVDVFIPHGSNYAFVRFGHETEMLKAIRYRSGISLDGKRLKVKQADYPRGRLVNNTGRPNDEQCEGGKRNGASSYKEVLTGAKGNREREHQEAKTVENNQNSKKNIASQGQTSVEAIQSAMFLEGVTARVRPAGGLDVLVTFGDKEEMETLLESYSEIFELWFDSISPYNADIETRSYMVWVKVEEIPIHLWSMKLFKALGNSWGKFIRIDHATAEKDRLDHALIQVEVSSKNKIPAYPQIQFNGKIIILSAFIADVEKVEIKRQILAMKKGKEVVEENFSSLENQSWWEEGDNDSFFEGNWDKTKEAFVKENSCKKTSSERMLKKSKVMGTLFFFF</sequence>
<organism evidence="3 4">
    <name type="scientific">Theobroma cacao</name>
    <name type="common">Cacao</name>
    <name type="synonym">Cocoa</name>
    <dbReference type="NCBI Taxonomy" id="3641"/>
    <lineage>
        <taxon>Eukaryota</taxon>
        <taxon>Viridiplantae</taxon>
        <taxon>Streptophyta</taxon>
        <taxon>Embryophyta</taxon>
        <taxon>Tracheophyta</taxon>
        <taxon>Spermatophyta</taxon>
        <taxon>Magnoliopsida</taxon>
        <taxon>eudicotyledons</taxon>
        <taxon>Gunneridae</taxon>
        <taxon>Pentapetalae</taxon>
        <taxon>rosids</taxon>
        <taxon>malvids</taxon>
        <taxon>Malvales</taxon>
        <taxon>Malvaceae</taxon>
        <taxon>Byttnerioideae</taxon>
        <taxon>Theobroma</taxon>
    </lineage>
</organism>
<dbReference type="InterPro" id="IPR035979">
    <property type="entry name" value="RBD_domain_sf"/>
</dbReference>
<dbReference type="InterPro" id="IPR012677">
    <property type="entry name" value="Nucleotide-bd_a/b_plait_sf"/>
</dbReference>
<dbReference type="PROSITE" id="PS50102">
    <property type="entry name" value="RRM"/>
    <property type="match status" value="1"/>
</dbReference>
<reference evidence="4" key="2">
    <citation type="submission" date="2025-08" db="UniProtKB">
        <authorList>
            <consortium name="RefSeq"/>
        </authorList>
    </citation>
    <scope>IDENTIFICATION</scope>
</reference>
<evidence type="ECO:0000313" key="4">
    <source>
        <dbReference type="RefSeq" id="XP_017982384.1"/>
    </source>
</evidence>
<gene>
    <name evidence="4" type="primary">LOC18589952</name>
</gene>
<evidence type="ECO:0000256" key="1">
    <source>
        <dbReference type="PROSITE-ProRule" id="PRU00176"/>
    </source>
</evidence>
<dbReference type="RefSeq" id="XP_017982384.1">
    <property type="nucleotide sequence ID" value="XM_018126895.1"/>
</dbReference>
<dbReference type="GeneID" id="18589952"/>
<dbReference type="PANTHER" id="PTHR34427:SF5">
    <property type="entry name" value="DUF4283 DOMAIN-CONTAINING PROTEIN"/>
    <property type="match status" value="1"/>
</dbReference>
<dbReference type="Gramene" id="Tc09v2_t020360.1">
    <property type="protein sequence ID" value="Tc09v2_p020360.1"/>
    <property type="gene ID" value="Tc09v2_g020360"/>
</dbReference>
<dbReference type="Proteomes" id="UP000694886">
    <property type="component" value="Chromosome 9"/>
</dbReference>
<dbReference type="Pfam" id="PF00076">
    <property type="entry name" value="RRM_1"/>
    <property type="match status" value="1"/>
</dbReference>
<dbReference type="GO" id="GO:0003723">
    <property type="term" value="F:RNA binding"/>
    <property type="evidence" value="ECO:0007669"/>
    <property type="project" value="UniProtKB-UniRule"/>
</dbReference>
<name>A0AB32WTB2_THECC</name>
<dbReference type="KEGG" id="tcc:18589952"/>
<dbReference type="CDD" id="cd00590">
    <property type="entry name" value="RRM_SF"/>
    <property type="match status" value="1"/>
</dbReference>
<evidence type="ECO:0000313" key="3">
    <source>
        <dbReference type="Proteomes" id="UP000694886"/>
    </source>
</evidence>
<keyword evidence="1" id="KW-0694">RNA-binding</keyword>
<dbReference type="SUPFAM" id="SSF54928">
    <property type="entry name" value="RNA-binding domain, RBD"/>
    <property type="match status" value="1"/>
</dbReference>
<dbReference type="AlphaFoldDB" id="A0AB32WTB2"/>
<dbReference type="Gene3D" id="3.30.70.330">
    <property type="match status" value="1"/>
</dbReference>
<proteinExistence type="predicted"/>
<evidence type="ECO:0000259" key="2">
    <source>
        <dbReference type="PROSITE" id="PS50102"/>
    </source>
</evidence>
<reference evidence="3" key="1">
    <citation type="journal article" date="1997" name="Nucleic Acids Res.">
        <title>tRNAscan-SE: a program for improved detection of transfer RNA genes in genomic sequence.</title>
        <authorList>
            <person name="Lowe T.M."/>
            <person name="Eddy S.R."/>
        </authorList>
    </citation>
    <scope>NUCLEOTIDE SEQUENCE [LARGE SCALE GENOMIC DNA]</scope>
    <source>
        <strain evidence="3">r\B97-61/B2</strain>
    </source>
</reference>
<dbReference type="PANTHER" id="PTHR34427">
    <property type="entry name" value="DUF4283 DOMAIN PROTEIN"/>
    <property type="match status" value="1"/>
</dbReference>
<dbReference type="SMART" id="SM00360">
    <property type="entry name" value="RRM"/>
    <property type="match status" value="1"/>
</dbReference>
<protein>
    <submittedName>
        <fullName evidence="4">Uncharacterized protein LOC18589952</fullName>
    </submittedName>
</protein>